<dbReference type="EMBL" id="CP002588">
    <property type="protein sequence ID" value="AEA48122.1"/>
    <property type="molecule type" value="Genomic_DNA"/>
</dbReference>
<dbReference type="InterPro" id="IPR036259">
    <property type="entry name" value="MFS_trans_sf"/>
</dbReference>
<feature type="transmembrane region" description="Helical" evidence="1">
    <location>
        <begin position="349"/>
        <end position="368"/>
    </location>
</feature>
<feature type="transmembrane region" description="Helical" evidence="1">
    <location>
        <begin position="34"/>
        <end position="59"/>
    </location>
</feature>
<name>F2KSX8_ARCVS</name>
<dbReference type="PANTHER" id="PTHR23518">
    <property type="entry name" value="C-METHYLTRANSFERASE"/>
    <property type="match status" value="1"/>
</dbReference>
<feature type="transmembrane region" description="Helical" evidence="1">
    <location>
        <begin position="172"/>
        <end position="189"/>
    </location>
</feature>
<evidence type="ECO:0000313" key="2">
    <source>
        <dbReference type="EMBL" id="AEA48122.1"/>
    </source>
</evidence>
<dbReference type="eggNOG" id="arCOG00130">
    <property type="taxonomic scope" value="Archaea"/>
</dbReference>
<dbReference type="Proteomes" id="UP000008136">
    <property type="component" value="Chromosome"/>
</dbReference>
<evidence type="ECO:0000256" key="1">
    <source>
        <dbReference type="SAM" id="Phobius"/>
    </source>
</evidence>
<dbReference type="SUPFAM" id="SSF103473">
    <property type="entry name" value="MFS general substrate transporter"/>
    <property type="match status" value="1"/>
</dbReference>
<accession>F2KSX8</accession>
<proteinExistence type="predicted"/>
<feature type="transmembrane region" description="Helical" evidence="1">
    <location>
        <begin position="273"/>
        <end position="301"/>
    </location>
</feature>
<dbReference type="PANTHER" id="PTHR23518:SF2">
    <property type="entry name" value="MAJOR FACILITATOR SUPERFAMILY TRANSPORTER"/>
    <property type="match status" value="1"/>
</dbReference>
<dbReference type="Gene3D" id="1.20.1250.20">
    <property type="entry name" value="MFS general substrate transporter like domains"/>
    <property type="match status" value="2"/>
</dbReference>
<protein>
    <submittedName>
        <fullName evidence="2">Major facilitator superfamily MFS_1</fullName>
    </submittedName>
</protein>
<keyword evidence="1" id="KW-0472">Membrane</keyword>
<keyword evidence="3" id="KW-1185">Reference proteome</keyword>
<reference evidence="2 3" key="1">
    <citation type="submission" date="2011-03" db="EMBL/GenBank/DDBJ databases">
        <title>The complete genome of Archaeoglobus veneficus SNP6.</title>
        <authorList>
            <consortium name="US DOE Joint Genome Institute (JGI-PGF)"/>
            <person name="Lucas S."/>
            <person name="Copeland A."/>
            <person name="Lapidus A."/>
            <person name="Bruce D."/>
            <person name="Goodwin L."/>
            <person name="Pitluck S."/>
            <person name="Kyrpides N."/>
            <person name="Mavromatis K."/>
            <person name="Pagani I."/>
            <person name="Ivanova N."/>
            <person name="Mikhailova N."/>
            <person name="Lu M."/>
            <person name="Detter J.C."/>
            <person name="Tapia R."/>
            <person name="Han C."/>
            <person name="Land M."/>
            <person name="Hauser L."/>
            <person name="Markowitz V."/>
            <person name="Cheng J.-F."/>
            <person name="Hugenholtz P."/>
            <person name="Woyke T."/>
            <person name="Wu D."/>
            <person name="Spring S."/>
            <person name="Brambilla E."/>
            <person name="Klenk H.-P."/>
            <person name="Eisen J.A."/>
        </authorList>
    </citation>
    <scope>NUCLEOTIDE SEQUENCE [LARGE SCALE GENOMIC DNA]</scope>
    <source>
        <strain evidence="3">SNP6</strain>
    </source>
</reference>
<dbReference type="GO" id="GO:0022857">
    <property type="term" value="F:transmembrane transporter activity"/>
    <property type="evidence" value="ECO:0007669"/>
    <property type="project" value="InterPro"/>
</dbReference>
<dbReference type="InterPro" id="IPR011701">
    <property type="entry name" value="MFS"/>
</dbReference>
<dbReference type="STRING" id="693661.Arcve_2133"/>
<keyword evidence="1" id="KW-0812">Transmembrane</keyword>
<organism evidence="2 3">
    <name type="scientific">Archaeoglobus veneficus (strain DSM 11195 / SNP6)</name>
    <dbReference type="NCBI Taxonomy" id="693661"/>
    <lineage>
        <taxon>Archaea</taxon>
        <taxon>Methanobacteriati</taxon>
        <taxon>Methanobacteriota</taxon>
        <taxon>Archaeoglobi</taxon>
        <taxon>Archaeoglobales</taxon>
        <taxon>Archaeoglobaceae</taxon>
        <taxon>Archaeoglobus</taxon>
    </lineage>
</organism>
<dbReference type="AlphaFoldDB" id="F2KSX8"/>
<feature type="transmembrane region" description="Helical" evidence="1">
    <location>
        <begin position="146"/>
        <end position="166"/>
    </location>
</feature>
<dbReference type="KEGG" id="ave:Arcve_2133"/>
<feature type="transmembrane region" description="Helical" evidence="1">
    <location>
        <begin position="235"/>
        <end position="252"/>
    </location>
</feature>
<keyword evidence="1" id="KW-1133">Transmembrane helix</keyword>
<feature type="transmembrane region" description="Helical" evidence="1">
    <location>
        <begin position="209"/>
        <end position="229"/>
    </location>
</feature>
<dbReference type="HOGENOM" id="CLU_040020_1_0_2"/>
<evidence type="ECO:0000313" key="3">
    <source>
        <dbReference type="Proteomes" id="UP000008136"/>
    </source>
</evidence>
<dbReference type="Pfam" id="PF07690">
    <property type="entry name" value="MFS_1"/>
    <property type="match status" value="1"/>
</dbReference>
<dbReference type="CDD" id="cd17370">
    <property type="entry name" value="MFS_MJ1317_like"/>
    <property type="match status" value="1"/>
</dbReference>
<feature type="transmembrane region" description="Helical" evidence="1">
    <location>
        <begin position="321"/>
        <end position="342"/>
    </location>
</feature>
<gene>
    <name evidence="2" type="ordered locus">Arcve_2133</name>
</gene>
<sequence>MRNMDSSDTNENSGWRNVKLLSLVSFLNDLSSEIILPVLPFFLLSLNASPLGIGIVAGIMDGMSNIMKAVSGYFSDIRGRRKPLVFVGYGLSQISKLGLAFSPSVAHASLLTAFDRLGKGIRTSPRDALIAESYAKRGKAFGFHRAMDTFGAVIGSAIAALLYFRFSDYRSVILIAALIGFAALVPLGLVKETGKAVKKVKLGLRMRRFVLLSTIFGAASISYMFFLIAASSEGVMTALLLYLLYNVVYASVSYPAGTISDMVGKNRIASFGYLFLSFACLSMLTGSAIVAFILFGLFMAFSDAVQRSIAAELSKSMGFGLGAFHFVFGTSALFANIFYGFLLGYGFEYVFGLAALLAMLSSITYWKAVKMPSV</sequence>